<evidence type="ECO:0000313" key="5">
    <source>
        <dbReference type="Proteomes" id="UP000186698"/>
    </source>
</evidence>
<name>A0A1L8F690_XENLA</name>
<dbReference type="PANTHER" id="PTHR12241">
    <property type="entry name" value="TUBULIN POLYGLUTAMYLASE"/>
    <property type="match status" value="1"/>
</dbReference>
<dbReference type="Gene3D" id="3.30.470.20">
    <property type="entry name" value="ATP-grasp fold, B domain"/>
    <property type="match status" value="1"/>
</dbReference>
<dbReference type="Proteomes" id="UP000186698">
    <property type="component" value="Chromosome 8L"/>
</dbReference>
<sequence length="901" mass="101672">MSGKGMGDRVGGEANREMIGGLGQDGALQWVTDGRKQEGADHRDPDEIREGADHRDPDEIREEGADHRDPDEIREEGADHRDPDEIREEGAAVGDAQAVRQEWAGPCGEREGRALEAGYYPVGNTELRIKIEERLELKVACGDIAGQRVGLTQKGTEMGVTDGLKHKETAEERIRETEEVPGQCLTVKAAQLRPLKVGHEILKPASGVLGKAAECKGNKYSGTQEAVCSFSVRSGPWLVSGQHETRRSTKFNKRREGSAERQDQKTKDVYNRLSASRGTSCPPTTRKKSEHRVAESKATRLSSRGPPQQEIKSNQKKAEGRGNKKQVTVDSSKAKTSLEALKMSIKQLKWKEFPMGRRLPCDIYWHGVSFHESDNLSSGQVNKFPGMTEMVRKINLSRAVRTMQELYPEEYNFYPQSWILPEEYHLFVAQVRLGKENDPAWRPTFIVKPDGGCQGDGIYLIKDPTEVRTMGSLQNRPSVVQEYITKPLLIDKLKFDIRLYVLLKSIEPLEIYIAKDGLSRFCTEPYQEPNHKNLHHVYMHLTNYSLNVHSGNYIHSDSMHTGSKRTFSSVLYRLSAKGLDVKKVWSDIISLVIKTILALIPELKVYYQADIPPGKPGPTCFQILGFDILLMKNLKPVLLEVNANPSMKIDHEQELLPGVYEHVQSLVDEEVKIAVIRDTLRLMDPARTRFSSNESSPSESASETTRGLYMESTDPAEINKLLESSLPSNSLKQVFPKYSKQFNYLRVVERVASIFLRFLGIKGTMKLGPTGFRTFIRSCKLSNTNFSMASVDILYIDITRRWSSMGLDQRESGMCLQAFVEAFFYLAQRRFKGLPLQEQVQSLISLCETHLESLDEKRLLCSRPQALSYSLHNDLHFTSCVPRLNCTSTACKLTNYKLQHS</sequence>
<evidence type="ECO:0000313" key="7">
    <source>
        <dbReference type="Xenbase" id="XB-GENE-17337629"/>
    </source>
</evidence>
<dbReference type="AlphaFoldDB" id="A0A1L8F690"/>
<dbReference type="InterPro" id="IPR004344">
    <property type="entry name" value="TTL/TTLL_fam"/>
</dbReference>
<dbReference type="SUPFAM" id="SSF56059">
    <property type="entry name" value="Glutathione synthetase ATP-binding domain-like"/>
    <property type="match status" value="1"/>
</dbReference>
<evidence type="ECO:0000313" key="6">
    <source>
        <dbReference type="RefSeq" id="XP_018085002.1"/>
    </source>
</evidence>
<dbReference type="GO" id="GO:0000226">
    <property type="term" value="P:microtubule cytoskeleton organization"/>
    <property type="evidence" value="ECO:0000318"/>
    <property type="project" value="GO_Central"/>
</dbReference>
<feature type="compositionally biased region" description="Polar residues" evidence="4">
    <location>
        <begin position="299"/>
        <end position="312"/>
    </location>
</feature>
<feature type="region of interest" description="Disordered" evidence="4">
    <location>
        <begin position="241"/>
        <end position="331"/>
    </location>
</feature>
<reference evidence="6" key="1">
    <citation type="submission" date="2025-08" db="UniProtKB">
        <authorList>
            <consortium name="RefSeq"/>
        </authorList>
    </citation>
    <scope>IDENTIFICATION</scope>
    <source>
        <strain evidence="6">J_2021</strain>
        <tissue evidence="6">Erythrocytes</tissue>
    </source>
</reference>
<evidence type="ECO:0000256" key="3">
    <source>
        <dbReference type="ARBA" id="ARBA00022840"/>
    </source>
</evidence>
<dbReference type="PaxDb" id="8355-A0A1L8F690"/>
<keyword evidence="1" id="KW-0436">Ligase</keyword>
<dbReference type="GO" id="GO:0036064">
    <property type="term" value="C:ciliary basal body"/>
    <property type="evidence" value="ECO:0000318"/>
    <property type="project" value="GO_Central"/>
</dbReference>
<dbReference type="RefSeq" id="XP_018085002.1">
    <property type="nucleotide sequence ID" value="XM_018229513.2"/>
</dbReference>
<dbReference type="STRING" id="8355.A0A1L8F690"/>
<dbReference type="OrthoDB" id="202825at2759"/>
<dbReference type="KEGG" id="xla:108698205"/>
<organism evidence="5 6">
    <name type="scientific">Xenopus laevis</name>
    <name type="common">African clawed frog</name>
    <dbReference type="NCBI Taxonomy" id="8355"/>
    <lineage>
        <taxon>Eukaryota</taxon>
        <taxon>Metazoa</taxon>
        <taxon>Chordata</taxon>
        <taxon>Craniata</taxon>
        <taxon>Vertebrata</taxon>
        <taxon>Euteleostomi</taxon>
        <taxon>Amphibia</taxon>
        <taxon>Batrachia</taxon>
        <taxon>Anura</taxon>
        <taxon>Pipoidea</taxon>
        <taxon>Pipidae</taxon>
        <taxon>Xenopodinae</taxon>
        <taxon>Xenopus</taxon>
        <taxon>Xenopus</taxon>
    </lineage>
</organism>
<protein>
    <submittedName>
        <fullName evidence="6">Tubulin polyglutamylase TTLL11</fullName>
    </submittedName>
</protein>
<evidence type="ECO:0000256" key="1">
    <source>
        <dbReference type="ARBA" id="ARBA00022598"/>
    </source>
</evidence>
<feature type="compositionally biased region" description="Low complexity" evidence="4">
    <location>
        <begin position="688"/>
        <end position="706"/>
    </location>
</feature>
<dbReference type="GeneID" id="108698205"/>
<dbReference type="Bgee" id="108698205">
    <property type="expression patterns" value="Expressed in egg cell and 18 other cell types or tissues"/>
</dbReference>
<feature type="region of interest" description="Disordered" evidence="4">
    <location>
        <begin position="687"/>
        <end position="707"/>
    </location>
</feature>
<feature type="compositionally biased region" description="Polar residues" evidence="4">
    <location>
        <begin position="273"/>
        <end position="283"/>
    </location>
</feature>
<dbReference type="Xenbase" id="XB-GENE-17337629">
    <property type="gene designation" value="ttll11.L"/>
</dbReference>
<dbReference type="GO" id="GO:0015631">
    <property type="term" value="F:tubulin binding"/>
    <property type="evidence" value="ECO:0000318"/>
    <property type="project" value="GO_Central"/>
</dbReference>
<accession>A0A1L8F690</accession>
<feature type="region of interest" description="Disordered" evidence="4">
    <location>
        <begin position="1"/>
        <end position="84"/>
    </location>
</feature>
<proteinExistence type="predicted"/>
<gene>
    <name evidence="6 7" type="primary">ttll11.L</name>
</gene>
<dbReference type="GO" id="GO:0070740">
    <property type="term" value="F:tubulin-glutamic acid ligase activity"/>
    <property type="evidence" value="ECO:0000318"/>
    <property type="project" value="GO_Central"/>
</dbReference>
<dbReference type="GO" id="GO:0005524">
    <property type="term" value="F:ATP binding"/>
    <property type="evidence" value="ECO:0007669"/>
    <property type="project" value="UniProtKB-KW"/>
</dbReference>
<dbReference type="PROSITE" id="PS51221">
    <property type="entry name" value="TTL"/>
    <property type="match status" value="1"/>
</dbReference>
<evidence type="ECO:0000256" key="2">
    <source>
        <dbReference type="ARBA" id="ARBA00022741"/>
    </source>
</evidence>
<dbReference type="OMA" id="SGQHETR"/>
<dbReference type="CTD" id="108698205"/>
<feature type="compositionally biased region" description="Basic and acidic residues" evidence="4">
    <location>
        <begin position="33"/>
        <end position="84"/>
    </location>
</feature>
<feature type="compositionally biased region" description="Basic and acidic residues" evidence="4">
    <location>
        <begin position="1"/>
        <end position="16"/>
    </location>
</feature>
<keyword evidence="5" id="KW-1185">Reference proteome</keyword>
<keyword evidence="3" id="KW-0067">ATP-binding</keyword>
<dbReference type="PANTHER" id="PTHR12241:SF154">
    <property type="entry name" value="TUBULIN POLYGLUTAMYLASE TTLL11"/>
    <property type="match status" value="1"/>
</dbReference>
<feature type="compositionally biased region" description="Basic and acidic residues" evidence="4">
    <location>
        <begin position="254"/>
        <end position="270"/>
    </location>
</feature>
<keyword evidence="2" id="KW-0547">Nucleotide-binding</keyword>
<dbReference type="AGR" id="Xenbase:XB-GENE-17337629"/>
<evidence type="ECO:0000256" key="4">
    <source>
        <dbReference type="SAM" id="MobiDB-lite"/>
    </source>
</evidence>
<dbReference type="Pfam" id="PF03133">
    <property type="entry name" value="TTL"/>
    <property type="match status" value="1"/>
</dbReference>